<reference evidence="2 3" key="1">
    <citation type="submission" date="2014-11" db="EMBL/GenBank/DDBJ databases">
        <title>Genetic blueprint of the zoonotic pathogen Toxocara canis.</title>
        <authorList>
            <person name="Zhu X.-Q."/>
            <person name="Korhonen P.K."/>
            <person name="Cai H."/>
            <person name="Young N.D."/>
            <person name="Nejsum P."/>
            <person name="von Samson-Himmelstjerna G."/>
            <person name="Boag P.R."/>
            <person name="Tan P."/>
            <person name="Li Q."/>
            <person name="Min J."/>
            <person name="Yang Y."/>
            <person name="Wang X."/>
            <person name="Fang X."/>
            <person name="Hall R.S."/>
            <person name="Hofmann A."/>
            <person name="Sternberg P.W."/>
            <person name="Jex A.R."/>
            <person name="Gasser R.B."/>
        </authorList>
    </citation>
    <scope>NUCLEOTIDE SEQUENCE [LARGE SCALE GENOMIC DNA]</scope>
    <source>
        <strain evidence="2">PN_DK_2014</strain>
    </source>
</reference>
<evidence type="ECO:0000256" key="1">
    <source>
        <dbReference type="SAM" id="SignalP"/>
    </source>
</evidence>
<comment type="caution">
    <text evidence="2">The sequence shown here is derived from an EMBL/GenBank/DDBJ whole genome shotgun (WGS) entry which is preliminary data.</text>
</comment>
<feature type="signal peptide" evidence="1">
    <location>
        <begin position="1"/>
        <end position="37"/>
    </location>
</feature>
<keyword evidence="1" id="KW-0732">Signal</keyword>
<name>A0A0B2V968_TOXCA</name>
<accession>A0A0B2V968</accession>
<gene>
    <name evidence="2" type="ORF">Tcan_17620</name>
</gene>
<evidence type="ECO:0000313" key="2">
    <source>
        <dbReference type="EMBL" id="KHN79966.1"/>
    </source>
</evidence>
<protein>
    <submittedName>
        <fullName evidence="2">Uncharacterized protein</fullName>
    </submittedName>
</protein>
<keyword evidence="3" id="KW-1185">Reference proteome</keyword>
<feature type="chain" id="PRO_5002076999" evidence="1">
    <location>
        <begin position="38"/>
        <end position="108"/>
    </location>
</feature>
<organism evidence="2 3">
    <name type="scientific">Toxocara canis</name>
    <name type="common">Canine roundworm</name>
    <dbReference type="NCBI Taxonomy" id="6265"/>
    <lineage>
        <taxon>Eukaryota</taxon>
        <taxon>Metazoa</taxon>
        <taxon>Ecdysozoa</taxon>
        <taxon>Nematoda</taxon>
        <taxon>Chromadorea</taxon>
        <taxon>Rhabditida</taxon>
        <taxon>Spirurina</taxon>
        <taxon>Ascaridomorpha</taxon>
        <taxon>Ascaridoidea</taxon>
        <taxon>Toxocaridae</taxon>
        <taxon>Toxocara</taxon>
    </lineage>
</organism>
<dbReference type="AlphaFoldDB" id="A0A0B2V968"/>
<sequence>MSTLGGRPIVTSTLEARMLSKTLLMLLLLNGLHLVRSMPMTQGTLDQTDTMERLYQTWMERRRNEMLERIKTEMAAPKDLTRTNEPLECASLWRPRVFNEPCSHLTFS</sequence>
<dbReference type="EMBL" id="JPKZ01001802">
    <property type="protein sequence ID" value="KHN79966.1"/>
    <property type="molecule type" value="Genomic_DNA"/>
</dbReference>
<proteinExistence type="predicted"/>
<dbReference type="Proteomes" id="UP000031036">
    <property type="component" value="Unassembled WGS sequence"/>
</dbReference>
<evidence type="ECO:0000313" key="3">
    <source>
        <dbReference type="Proteomes" id="UP000031036"/>
    </source>
</evidence>